<dbReference type="PANTHER" id="PTHR40254:SF1">
    <property type="entry name" value="BLR0577 PROTEIN"/>
    <property type="match status" value="1"/>
</dbReference>
<dbReference type="EMBL" id="CP073249">
    <property type="protein sequence ID" value="QUF02651.1"/>
    <property type="molecule type" value="Genomic_DNA"/>
</dbReference>
<reference evidence="2" key="1">
    <citation type="submission" date="2021-04" db="EMBL/GenBank/DDBJ databases">
        <title>Genomic sequence of Actinosynnema pretiosum subsp. pretiosum ATCC 31280 (C-14919).</title>
        <authorList>
            <person name="Bai L."/>
            <person name="Wang X."/>
            <person name="Xiao Y."/>
        </authorList>
    </citation>
    <scope>NUCLEOTIDE SEQUENCE</scope>
    <source>
        <strain evidence="2">ATCC 31280</strain>
    </source>
</reference>
<dbReference type="InterPro" id="IPR038732">
    <property type="entry name" value="HpyO/CreE_NAD-binding"/>
</dbReference>
<evidence type="ECO:0000313" key="2">
    <source>
        <dbReference type="EMBL" id="QUF02651.1"/>
    </source>
</evidence>
<evidence type="ECO:0000259" key="1">
    <source>
        <dbReference type="Pfam" id="PF13454"/>
    </source>
</evidence>
<dbReference type="InterPro" id="IPR036188">
    <property type="entry name" value="FAD/NAD-bd_sf"/>
</dbReference>
<evidence type="ECO:0000313" key="3">
    <source>
        <dbReference type="Proteomes" id="UP000677152"/>
    </source>
</evidence>
<organism evidence="2 3">
    <name type="scientific">Actinosynnema pretiosum subsp. pretiosum</name>
    <dbReference type="NCBI Taxonomy" id="103721"/>
    <lineage>
        <taxon>Bacteria</taxon>
        <taxon>Bacillati</taxon>
        <taxon>Actinomycetota</taxon>
        <taxon>Actinomycetes</taxon>
        <taxon>Pseudonocardiales</taxon>
        <taxon>Pseudonocardiaceae</taxon>
        <taxon>Actinosynnema</taxon>
    </lineage>
</organism>
<name>A0AA45L3M5_9PSEU</name>
<sequence length="619" mass="67160">MTAAPHPPGARATVVVVGGGPRASGLLERLGANAPELLARPLEVHLVDPHPVGAGRVWRHEQSPLLRMNSMAEDVTVFTDDSVVCEGPVRTGPSLAEWADLVRSGEIEVPLDDAVRAELTAMRPTSFPSRRVQSAYLSWFHRLAVTRLPEGSTVVEHVGEAVRLTGDQTQSVWLEGKAEPLVADVVVLALGHLDADLTPQESALAAQAKSADLRYLPPDYTADTDLSTVPEAEDVLVRGLGLAFIDLAVLLAQGRGGRFARENGVLRYHPSGREPRLLAGSRRGVPYHSKTGYRLQGAPPEPPRFLDVRALLNRPGPVDFHHDVWPLIAKDVALGFYRELFTAHPDRVTRGWPEFSAAFAALDWYSPRMRALEAESIPSPEDRLDFETSDRPLRGVVLNGPNELQAHLRAHIQSDVTRRGDPTHSADLGAFLALLGVYGALPPLFASGRLVNEDGWWHGFFSFLASGPPPDRLEELLALSEAGVVHFLGGELKVTVENDEFVARSPNTPGTETRAKTLIEARLPDHTLPRTRSPLLRDLVAAGEVLDVAGLVRVDPTDSALLDHEGHPHPRRFAVGPYTNNKAHAAFARPRTNAPGFRQNDAVARAALKALAATPTPPD</sequence>
<dbReference type="InterPro" id="IPR052189">
    <property type="entry name" value="L-asp_N-monooxygenase_NS-form"/>
</dbReference>
<feature type="domain" description="FAD-dependent urate hydroxylase HpyO/Asp monooxygenase CreE-like FAD/NAD(P)-binding" evidence="1">
    <location>
        <begin position="15"/>
        <end position="192"/>
    </location>
</feature>
<dbReference type="SUPFAM" id="SSF51905">
    <property type="entry name" value="FAD/NAD(P)-binding domain"/>
    <property type="match status" value="1"/>
</dbReference>
<dbReference type="PANTHER" id="PTHR40254">
    <property type="entry name" value="BLR0577 PROTEIN"/>
    <property type="match status" value="1"/>
</dbReference>
<dbReference type="Pfam" id="PF13454">
    <property type="entry name" value="NAD_binding_9"/>
    <property type="match status" value="1"/>
</dbReference>
<dbReference type="AlphaFoldDB" id="A0AA45L3M5"/>
<protein>
    <submittedName>
        <fullName evidence="2">FAD/NAD(P)-binding protein</fullName>
    </submittedName>
</protein>
<dbReference type="Proteomes" id="UP000677152">
    <property type="component" value="Chromosome"/>
</dbReference>
<proteinExistence type="predicted"/>
<accession>A0AA45L3M5</accession>
<gene>
    <name evidence="2" type="ORF">KCV87_24780</name>
</gene>